<dbReference type="SUPFAM" id="SSF50044">
    <property type="entry name" value="SH3-domain"/>
    <property type="match status" value="1"/>
</dbReference>
<dbReference type="AlphaFoldDB" id="A0A2T9YK96"/>
<protein>
    <submittedName>
        <fullName evidence="1">Uncharacterized protein</fullName>
    </submittedName>
</protein>
<gene>
    <name evidence="1" type="ORF">BB561_003670</name>
</gene>
<dbReference type="Proteomes" id="UP000245383">
    <property type="component" value="Unassembled WGS sequence"/>
</dbReference>
<sequence length="171" mass="19352">MFSKIFCCSFSRKSNSNQFKNAEKESVNRTIIFLDPDNFEYGFNNKPISLLGGSISSLNDTSVARQFSVRAMVDNLDNTHDYFSIHNLQSYRPLNFSRGDIINVIERLQDDILVGYIEYNFTKHADIKSVDIMEEIGYFSKDLVKNVPGAKAATTKNNINQSLVSISTLIS</sequence>
<reference evidence="1 2" key="1">
    <citation type="journal article" date="2018" name="MBio">
        <title>Comparative Genomics Reveals the Core Gene Toolbox for the Fungus-Insect Symbiosis.</title>
        <authorList>
            <person name="Wang Y."/>
            <person name="Stata M."/>
            <person name="Wang W."/>
            <person name="Stajich J.E."/>
            <person name="White M.M."/>
            <person name="Moncalvo J.M."/>
        </authorList>
    </citation>
    <scope>NUCLEOTIDE SEQUENCE [LARGE SCALE GENOMIC DNA]</scope>
    <source>
        <strain evidence="1 2">SWE-8-4</strain>
    </source>
</reference>
<name>A0A2T9YK96_9FUNG</name>
<evidence type="ECO:0000313" key="2">
    <source>
        <dbReference type="Proteomes" id="UP000245383"/>
    </source>
</evidence>
<accession>A0A2T9YK96</accession>
<proteinExistence type="predicted"/>
<keyword evidence="2" id="KW-1185">Reference proteome</keyword>
<evidence type="ECO:0000313" key="1">
    <source>
        <dbReference type="EMBL" id="PVU92694.1"/>
    </source>
</evidence>
<dbReference type="EMBL" id="MBFR01000152">
    <property type="protein sequence ID" value="PVU92694.1"/>
    <property type="molecule type" value="Genomic_DNA"/>
</dbReference>
<dbReference type="InterPro" id="IPR036028">
    <property type="entry name" value="SH3-like_dom_sf"/>
</dbReference>
<comment type="caution">
    <text evidence="1">The sequence shown here is derived from an EMBL/GenBank/DDBJ whole genome shotgun (WGS) entry which is preliminary data.</text>
</comment>
<organism evidence="1 2">
    <name type="scientific">Smittium simulii</name>
    <dbReference type="NCBI Taxonomy" id="133385"/>
    <lineage>
        <taxon>Eukaryota</taxon>
        <taxon>Fungi</taxon>
        <taxon>Fungi incertae sedis</taxon>
        <taxon>Zoopagomycota</taxon>
        <taxon>Kickxellomycotina</taxon>
        <taxon>Harpellomycetes</taxon>
        <taxon>Harpellales</taxon>
        <taxon>Legeriomycetaceae</taxon>
        <taxon>Smittium</taxon>
    </lineage>
</organism>